<organism evidence="1 2">
    <name type="scientific">Gossypium arboreum</name>
    <name type="common">Tree cotton</name>
    <name type="synonym">Gossypium nanking</name>
    <dbReference type="NCBI Taxonomy" id="29729"/>
    <lineage>
        <taxon>Eukaryota</taxon>
        <taxon>Viridiplantae</taxon>
        <taxon>Streptophyta</taxon>
        <taxon>Embryophyta</taxon>
        <taxon>Tracheophyta</taxon>
        <taxon>Spermatophyta</taxon>
        <taxon>Magnoliopsida</taxon>
        <taxon>eudicotyledons</taxon>
        <taxon>Gunneridae</taxon>
        <taxon>Pentapetalae</taxon>
        <taxon>rosids</taxon>
        <taxon>malvids</taxon>
        <taxon>Malvales</taxon>
        <taxon>Malvaceae</taxon>
        <taxon>Malvoideae</taxon>
        <taxon>Gossypium</taxon>
    </lineage>
</organism>
<accession>A0ABR0MK70</accession>
<dbReference type="PANTHER" id="PTHR33116:SF75">
    <property type="entry name" value="RIBONUCLEASE H PROTEIN"/>
    <property type="match status" value="1"/>
</dbReference>
<gene>
    <name evidence="1" type="ORF">PVK06_042259</name>
</gene>
<reference evidence="1 2" key="1">
    <citation type="submission" date="2023-03" db="EMBL/GenBank/DDBJ databases">
        <title>WGS of Gossypium arboreum.</title>
        <authorList>
            <person name="Yu D."/>
        </authorList>
    </citation>
    <scope>NUCLEOTIDE SEQUENCE [LARGE SCALE GENOMIC DNA]</scope>
    <source>
        <tissue evidence="1">Leaf</tissue>
    </source>
</reference>
<name>A0ABR0MK70_GOSAR</name>
<dbReference type="Proteomes" id="UP001358586">
    <property type="component" value="Chromosome 12"/>
</dbReference>
<dbReference type="PANTHER" id="PTHR33116">
    <property type="entry name" value="REVERSE TRANSCRIPTASE ZINC-BINDING DOMAIN-CONTAINING PROTEIN-RELATED-RELATED"/>
    <property type="match status" value="1"/>
</dbReference>
<keyword evidence="2" id="KW-1185">Reference proteome</keyword>
<sequence length="156" mass="17942">MMNGVLIVTPLKHMQLISSKNYRLQKGRFFSQVISRKLEFSRVDDQGMYLGVPLHHKRIPSTTEQFIGDRVRKKLNGWDAKKLSMTGRVTLAKVVLVAILNYFMNTAIGVCNEIDKLARCFIWGSSKDNRKLALVKWENCWMPLENGGLWEIKGTK</sequence>
<comment type="caution">
    <text evidence="1">The sequence shown here is derived from an EMBL/GenBank/DDBJ whole genome shotgun (WGS) entry which is preliminary data.</text>
</comment>
<protein>
    <submittedName>
        <fullName evidence="1">Uncharacterized protein</fullName>
    </submittedName>
</protein>
<evidence type="ECO:0000313" key="1">
    <source>
        <dbReference type="EMBL" id="KAK5774404.1"/>
    </source>
</evidence>
<dbReference type="EMBL" id="JARKNE010000012">
    <property type="protein sequence ID" value="KAK5774404.1"/>
    <property type="molecule type" value="Genomic_DNA"/>
</dbReference>
<evidence type="ECO:0000313" key="2">
    <source>
        <dbReference type="Proteomes" id="UP001358586"/>
    </source>
</evidence>
<proteinExistence type="predicted"/>